<dbReference type="EMBL" id="GBRH01190590">
    <property type="protein sequence ID" value="JAE07306.1"/>
    <property type="molecule type" value="Transcribed_RNA"/>
</dbReference>
<evidence type="ECO:0000256" key="1">
    <source>
        <dbReference type="SAM" id="MobiDB-lite"/>
    </source>
</evidence>
<feature type="region of interest" description="Disordered" evidence="1">
    <location>
        <begin position="79"/>
        <end position="103"/>
    </location>
</feature>
<proteinExistence type="predicted"/>
<organism evidence="2">
    <name type="scientific">Arundo donax</name>
    <name type="common">Giant reed</name>
    <name type="synonym">Donax arundinaceus</name>
    <dbReference type="NCBI Taxonomy" id="35708"/>
    <lineage>
        <taxon>Eukaryota</taxon>
        <taxon>Viridiplantae</taxon>
        <taxon>Streptophyta</taxon>
        <taxon>Embryophyta</taxon>
        <taxon>Tracheophyta</taxon>
        <taxon>Spermatophyta</taxon>
        <taxon>Magnoliopsida</taxon>
        <taxon>Liliopsida</taxon>
        <taxon>Poales</taxon>
        <taxon>Poaceae</taxon>
        <taxon>PACMAD clade</taxon>
        <taxon>Arundinoideae</taxon>
        <taxon>Arundineae</taxon>
        <taxon>Arundo</taxon>
    </lineage>
</organism>
<sequence length="103" mass="11244">MKLIHVIQLHLYALTGLFKSDLSSTWNLYGDKASSSLASLLLRCSLECATHSSTASITATAAPSRPRNTWPLYLRSPGQWSSPMDRNVSLTKVQSARPARTGP</sequence>
<accession>A0A0A9FAY1</accession>
<reference evidence="2" key="1">
    <citation type="submission" date="2014-09" db="EMBL/GenBank/DDBJ databases">
        <authorList>
            <person name="Magalhaes I.L.F."/>
            <person name="Oliveira U."/>
            <person name="Santos F.R."/>
            <person name="Vidigal T.H.D.A."/>
            <person name="Brescovit A.D."/>
            <person name="Santos A.J."/>
        </authorList>
    </citation>
    <scope>NUCLEOTIDE SEQUENCE</scope>
    <source>
        <tissue evidence="2">Shoot tissue taken approximately 20 cm above the soil surface</tissue>
    </source>
</reference>
<evidence type="ECO:0000313" key="2">
    <source>
        <dbReference type="EMBL" id="JAE07306.1"/>
    </source>
</evidence>
<feature type="compositionally biased region" description="Polar residues" evidence="1">
    <location>
        <begin position="79"/>
        <end position="94"/>
    </location>
</feature>
<reference evidence="2" key="2">
    <citation type="journal article" date="2015" name="Data Brief">
        <title>Shoot transcriptome of the giant reed, Arundo donax.</title>
        <authorList>
            <person name="Barrero R.A."/>
            <person name="Guerrero F.D."/>
            <person name="Moolhuijzen P."/>
            <person name="Goolsby J.A."/>
            <person name="Tidwell J."/>
            <person name="Bellgard S.E."/>
            <person name="Bellgard M.I."/>
        </authorList>
    </citation>
    <scope>NUCLEOTIDE SEQUENCE</scope>
    <source>
        <tissue evidence="2">Shoot tissue taken approximately 20 cm above the soil surface</tissue>
    </source>
</reference>
<protein>
    <submittedName>
        <fullName evidence="2">Uncharacterized protein</fullName>
    </submittedName>
</protein>
<name>A0A0A9FAY1_ARUDO</name>
<dbReference type="AlphaFoldDB" id="A0A0A9FAY1"/>